<dbReference type="OrthoDB" id="9804578at2"/>
<evidence type="ECO:0000256" key="5">
    <source>
        <dbReference type="ARBA" id="ARBA00022822"/>
    </source>
</evidence>
<feature type="active site" description="Proton acceptor" evidence="9">
    <location>
        <position position="56"/>
    </location>
</feature>
<evidence type="ECO:0000256" key="2">
    <source>
        <dbReference type="ARBA" id="ARBA00004733"/>
    </source>
</evidence>
<dbReference type="PANTHER" id="PTHR43406:SF1">
    <property type="entry name" value="TRYPTOPHAN SYNTHASE ALPHA CHAIN, CHLOROPLASTIC"/>
    <property type="match status" value="1"/>
</dbReference>
<dbReference type="GO" id="GO:0005829">
    <property type="term" value="C:cytosol"/>
    <property type="evidence" value="ECO:0007669"/>
    <property type="project" value="TreeGrafter"/>
</dbReference>
<evidence type="ECO:0000313" key="11">
    <source>
        <dbReference type="EMBL" id="SDL32531.1"/>
    </source>
</evidence>
<evidence type="ECO:0000256" key="10">
    <source>
        <dbReference type="RuleBase" id="RU003662"/>
    </source>
</evidence>
<dbReference type="GO" id="GO:0004834">
    <property type="term" value="F:tryptophan synthase activity"/>
    <property type="evidence" value="ECO:0007669"/>
    <property type="project" value="UniProtKB-UniRule"/>
</dbReference>
<feature type="active site" description="Proton acceptor" evidence="9">
    <location>
        <position position="45"/>
    </location>
</feature>
<dbReference type="Pfam" id="PF00290">
    <property type="entry name" value="Trp_syntA"/>
    <property type="match status" value="1"/>
</dbReference>
<dbReference type="Proteomes" id="UP000199476">
    <property type="component" value="Unassembled WGS sequence"/>
</dbReference>
<dbReference type="SUPFAM" id="SSF51366">
    <property type="entry name" value="Ribulose-phoshate binding barrel"/>
    <property type="match status" value="1"/>
</dbReference>
<dbReference type="STRING" id="321763.SAMN04488692_103139"/>
<protein>
    <recommendedName>
        <fullName evidence="9">Tryptophan synthase alpha chain</fullName>
        <ecNumber evidence="9">4.2.1.20</ecNumber>
    </recommendedName>
</protein>
<dbReference type="UniPathway" id="UPA00035">
    <property type="reaction ID" value="UER00044"/>
</dbReference>
<evidence type="ECO:0000313" key="12">
    <source>
        <dbReference type="Proteomes" id="UP000199476"/>
    </source>
</evidence>
<dbReference type="InterPro" id="IPR002028">
    <property type="entry name" value="Trp_synthase_suA"/>
</dbReference>
<dbReference type="NCBIfam" id="TIGR00262">
    <property type="entry name" value="trpA"/>
    <property type="match status" value="1"/>
</dbReference>
<evidence type="ECO:0000256" key="9">
    <source>
        <dbReference type="HAMAP-Rule" id="MF_00131"/>
    </source>
</evidence>
<comment type="catalytic activity">
    <reaction evidence="8 9">
        <text>(1S,2R)-1-C-(indol-3-yl)glycerol 3-phosphate + L-serine = D-glyceraldehyde 3-phosphate + L-tryptophan + H2O</text>
        <dbReference type="Rhea" id="RHEA:10532"/>
        <dbReference type="ChEBI" id="CHEBI:15377"/>
        <dbReference type="ChEBI" id="CHEBI:33384"/>
        <dbReference type="ChEBI" id="CHEBI:57912"/>
        <dbReference type="ChEBI" id="CHEBI:58866"/>
        <dbReference type="ChEBI" id="CHEBI:59776"/>
        <dbReference type="EC" id="4.2.1.20"/>
    </reaction>
</comment>
<keyword evidence="6 9" id="KW-0057">Aromatic amino acid biosynthesis</keyword>
<name>A0A1G9J5A3_9FIRM</name>
<dbReference type="FunFam" id="3.20.20.70:FF:000037">
    <property type="entry name" value="Tryptophan synthase alpha chain"/>
    <property type="match status" value="1"/>
</dbReference>
<dbReference type="EMBL" id="FNGO01000003">
    <property type="protein sequence ID" value="SDL32531.1"/>
    <property type="molecule type" value="Genomic_DNA"/>
</dbReference>
<dbReference type="InterPro" id="IPR018204">
    <property type="entry name" value="Trp_synthase_alpha_AS"/>
</dbReference>
<proteinExistence type="inferred from homology"/>
<dbReference type="Gene3D" id="3.20.20.70">
    <property type="entry name" value="Aldolase class I"/>
    <property type="match status" value="1"/>
</dbReference>
<dbReference type="PROSITE" id="PS00167">
    <property type="entry name" value="TRP_SYNTHASE_ALPHA"/>
    <property type="match status" value="1"/>
</dbReference>
<comment type="subunit">
    <text evidence="3 9">Tetramer of two alpha and two beta chains.</text>
</comment>
<evidence type="ECO:0000256" key="8">
    <source>
        <dbReference type="ARBA" id="ARBA00049047"/>
    </source>
</evidence>
<gene>
    <name evidence="9" type="primary">trpA</name>
    <name evidence="11" type="ORF">SAMN04488692_103139</name>
</gene>
<dbReference type="CDD" id="cd04724">
    <property type="entry name" value="Tryptophan_synthase_alpha"/>
    <property type="match status" value="1"/>
</dbReference>
<evidence type="ECO:0000256" key="6">
    <source>
        <dbReference type="ARBA" id="ARBA00023141"/>
    </source>
</evidence>
<dbReference type="RefSeq" id="WP_089758344.1">
    <property type="nucleotide sequence ID" value="NZ_FNGO01000003.1"/>
</dbReference>
<dbReference type="PANTHER" id="PTHR43406">
    <property type="entry name" value="TRYPTOPHAN SYNTHASE, ALPHA CHAIN"/>
    <property type="match status" value="1"/>
</dbReference>
<comment type="pathway">
    <text evidence="2 9">Amino-acid biosynthesis; L-tryptophan biosynthesis; L-tryptophan from chorismate: step 5/5.</text>
</comment>
<dbReference type="InterPro" id="IPR011060">
    <property type="entry name" value="RibuloseP-bd_barrel"/>
</dbReference>
<organism evidence="11 12">
    <name type="scientific">Halarsenatibacter silvermanii</name>
    <dbReference type="NCBI Taxonomy" id="321763"/>
    <lineage>
        <taxon>Bacteria</taxon>
        <taxon>Bacillati</taxon>
        <taxon>Bacillota</taxon>
        <taxon>Clostridia</taxon>
        <taxon>Halanaerobiales</taxon>
        <taxon>Halarsenatibacteraceae</taxon>
        <taxon>Halarsenatibacter</taxon>
    </lineage>
</organism>
<dbReference type="EC" id="4.2.1.20" evidence="9"/>
<sequence>MNNIERVFQEEEKALIPYICAGDPDLETTEELIFTLKEAGADIIELGIPFSDPLADGPVIQAAGQRALEEDVTLVDILDMVERISDEVKIPLVLMGYYNSVLNYGREKFAEDCARCGVSGVIIPDLPYEEDEKLYKNLNDRGVNGIMLAAPNTPSDRLSFLGDKSKGFLYCVSLLGVTGDERGPYERLDEYIGRVRDRVKLPLGLGFGIDGPEKAAAVSQYVDGIIMGSAIIEVIKDSQNAEEMHKNVGEFVAEIKEAIV</sequence>
<keyword evidence="4 9" id="KW-0028">Amino-acid biosynthesis</keyword>
<comment type="function">
    <text evidence="1 9">The alpha subunit is responsible for the aldol cleavage of indoleglycerol phosphate to indole and glyceraldehyde 3-phosphate.</text>
</comment>
<comment type="similarity">
    <text evidence="9 10">Belongs to the TrpA family.</text>
</comment>
<keyword evidence="7 9" id="KW-0456">Lyase</keyword>
<reference evidence="11 12" key="1">
    <citation type="submission" date="2016-10" db="EMBL/GenBank/DDBJ databases">
        <authorList>
            <person name="de Groot N.N."/>
        </authorList>
    </citation>
    <scope>NUCLEOTIDE SEQUENCE [LARGE SCALE GENOMIC DNA]</scope>
    <source>
        <strain evidence="11 12">SLAS-1</strain>
    </source>
</reference>
<dbReference type="HAMAP" id="MF_00131">
    <property type="entry name" value="Trp_synth_alpha"/>
    <property type="match status" value="1"/>
</dbReference>
<evidence type="ECO:0000256" key="3">
    <source>
        <dbReference type="ARBA" id="ARBA00011270"/>
    </source>
</evidence>
<evidence type="ECO:0000256" key="7">
    <source>
        <dbReference type="ARBA" id="ARBA00023239"/>
    </source>
</evidence>
<keyword evidence="12" id="KW-1185">Reference proteome</keyword>
<evidence type="ECO:0000256" key="4">
    <source>
        <dbReference type="ARBA" id="ARBA00022605"/>
    </source>
</evidence>
<keyword evidence="5 9" id="KW-0822">Tryptophan biosynthesis</keyword>
<accession>A0A1G9J5A3</accession>
<evidence type="ECO:0000256" key="1">
    <source>
        <dbReference type="ARBA" id="ARBA00003365"/>
    </source>
</evidence>
<dbReference type="AlphaFoldDB" id="A0A1G9J5A3"/>
<dbReference type="InterPro" id="IPR013785">
    <property type="entry name" value="Aldolase_TIM"/>
</dbReference>